<reference evidence="3 4" key="1">
    <citation type="journal article" date="2019" name="Sci. Rep.">
        <title>Orb-weaving spider Araneus ventricosus genome elucidates the spidroin gene catalogue.</title>
        <authorList>
            <person name="Kono N."/>
            <person name="Nakamura H."/>
            <person name="Ohtoshi R."/>
            <person name="Moran D.A.P."/>
            <person name="Shinohara A."/>
            <person name="Yoshida Y."/>
            <person name="Fujiwara M."/>
            <person name="Mori M."/>
            <person name="Tomita M."/>
            <person name="Arakawa K."/>
        </authorList>
    </citation>
    <scope>NUCLEOTIDE SEQUENCE [LARGE SCALE GENOMIC DNA]</scope>
</reference>
<dbReference type="PROSITE" id="PS50191">
    <property type="entry name" value="CRAL_TRIO"/>
    <property type="match status" value="1"/>
</dbReference>
<evidence type="ECO:0000259" key="1">
    <source>
        <dbReference type="PROSITE" id="PS50191"/>
    </source>
</evidence>
<dbReference type="InterPro" id="IPR036273">
    <property type="entry name" value="CRAL/TRIO_N_dom_sf"/>
</dbReference>
<dbReference type="SMART" id="SM00516">
    <property type="entry name" value="SEC14"/>
    <property type="match status" value="1"/>
</dbReference>
<dbReference type="PROSITE" id="PS50866">
    <property type="entry name" value="GOLD"/>
    <property type="match status" value="1"/>
</dbReference>
<evidence type="ECO:0000313" key="4">
    <source>
        <dbReference type="Proteomes" id="UP000499080"/>
    </source>
</evidence>
<dbReference type="PANTHER" id="PTHR23324">
    <property type="entry name" value="SEC14 RELATED PROTEIN"/>
    <property type="match status" value="1"/>
</dbReference>
<dbReference type="InterPro" id="IPR001251">
    <property type="entry name" value="CRAL-TRIO_dom"/>
</dbReference>
<dbReference type="CDD" id="cd00170">
    <property type="entry name" value="SEC14"/>
    <property type="match status" value="1"/>
</dbReference>
<dbReference type="SUPFAM" id="SSF101576">
    <property type="entry name" value="Supernatant protein factor (SPF), C-terminal domain"/>
    <property type="match status" value="1"/>
</dbReference>
<sequence length="410" mass="47139">MTETEDYSPSEKEAIEKLRAIIPKDVNKDMYEDTYQIYSILKAQDFDINEAEIKLTQILNWRRKLQVDEISDFKPPEVIENYFKKHKIGVSKNDTPVHYLPLGKFDSKGIYMSAKAIDLEKVYTKIMEDDLKELRKLKKMPKGSYPGVILIFDMDQLSFANATDKKGLEYMIRCLKICQDCYPGAINAIYIINISSYFMIPLSIAKSFLSSSFVSLAQMFGADGWKEELLKEIDADQLPAFLGGTKTDPDGDPLCKTIVCQGGKIDEKHYIHKSKNPLSSARDVKKIVLARASFSEIELEVEEDGSLLEWEFETKTRDIGFGLFFKETIDGEEKITELVPLLRINTEDYSETGVYKCEKAGTYVVLFDNSYSWIRSKEIIIEQKLLNSNRWKRNAELNLQQRISIGKNDY</sequence>
<organism evidence="3 4">
    <name type="scientific">Araneus ventricosus</name>
    <name type="common">Orbweaver spider</name>
    <name type="synonym">Epeira ventricosa</name>
    <dbReference type="NCBI Taxonomy" id="182803"/>
    <lineage>
        <taxon>Eukaryota</taxon>
        <taxon>Metazoa</taxon>
        <taxon>Ecdysozoa</taxon>
        <taxon>Arthropoda</taxon>
        <taxon>Chelicerata</taxon>
        <taxon>Arachnida</taxon>
        <taxon>Araneae</taxon>
        <taxon>Araneomorphae</taxon>
        <taxon>Entelegynae</taxon>
        <taxon>Araneoidea</taxon>
        <taxon>Araneidae</taxon>
        <taxon>Araneus</taxon>
    </lineage>
</organism>
<keyword evidence="4" id="KW-1185">Reference proteome</keyword>
<dbReference type="SUPFAM" id="SSF46938">
    <property type="entry name" value="CRAL/TRIO N-terminal domain"/>
    <property type="match status" value="1"/>
</dbReference>
<accession>A0A4Y2NM50</accession>
<dbReference type="AlphaFoldDB" id="A0A4Y2NM50"/>
<evidence type="ECO:0000313" key="3">
    <source>
        <dbReference type="EMBL" id="GBN39924.1"/>
    </source>
</evidence>
<dbReference type="SUPFAM" id="SSF52087">
    <property type="entry name" value="CRAL/TRIO domain"/>
    <property type="match status" value="1"/>
</dbReference>
<proteinExistence type="predicted"/>
<dbReference type="Gene3D" id="3.40.525.10">
    <property type="entry name" value="CRAL-TRIO lipid binding domain"/>
    <property type="match status" value="1"/>
</dbReference>
<dbReference type="InterPro" id="IPR036598">
    <property type="entry name" value="GOLD_dom_sf"/>
</dbReference>
<dbReference type="OrthoDB" id="1434354at2759"/>
<protein>
    <submittedName>
        <fullName evidence="3">SEC14-like protein 2</fullName>
    </submittedName>
</protein>
<dbReference type="InterPro" id="IPR036865">
    <property type="entry name" value="CRAL-TRIO_dom_sf"/>
</dbReference>
<dbReference type="Gene3D" id="2.60.120.680">
    <property type="entry name" value="GOLD domain"/>
    <property type="match status" value="1"/>
</dbReference>
<dbReference type="Proteomes" id="UP000499080">
    <property type="component" value="Unassembled WGS sequence"/>
</dbReference>
<gene>
    <name evidence="3" type="primary">Sec14l2_16</name>
    <name evidence="3" type="ORF">AVEN_141256_1</name>
</gene>
<dbReference type="PANTHER" id="PTHR23324:SF83">
    <property type="entry name" value="SEC14-LIKE PROTEIN 2"/>
    <property type="match status" value="1"/>
</dbReference>
<feature type="domain" description="GOLD" evidence="2">
    <location>
        <begin position="281"/>
        <end position="385"/>
    </location>
</feature>
<dbReference type="InterPro" id="IPR051064">
    <property type="entry name" value="SEC14/CRAL-TRIO_domain"/>
</dbReference>
<name>A0A4Y2NM50_ARAVE</name>
<feature type="domain" description="CRAL-TRIO" evidence="1">
    <location>
        <begin position="75"/>
        <end position="250"/>
    </location>
</feature>
<dbReference type="InterPro" id="IPR009038">
    <property type="entry name" value="GOLD_dom"/>
</dbReference>
<dbReference type="Pfam" id="PF00650">
    <property type="entry name" value="CRAL_TRIO"/>
    <property type="match status" value="1"/>
</dbReference>
<dbReference type="GO" id="GO:0005737">
    <property type="term" value="C:cytoplasm"/>
    <property type="evidence" value="ECO:0007669"/>
    <property type="project" value="TreeGrafter"/>
</dbReference>
<comment type="caution">
    <text evidence="3">The sequence shown here is derived from an EMBL/GenBank/DDBJ whole genome shotgun (WGS) entry which is preliminary data.</text>
</comment>
<evidence type="ECO:0000259" key="2">
    <source>
        <dbReference type="PROSITE" id="PS50866"/>
    </source>
</evidence>
<dbReference type="EMBL" id="BGPR01009423">
    <property type="protein sequence ID" value="GBN39924.1"/>
    <property type="molecule type" value="Genomic_DNA"/>
</dbReference>